<reference evidence="7" key="1">
    <citation type="submission" date="2019-09" db="EMBL/GenBank/DDBJ databases">
        <title>In-depth cultivation of the pig gut microbiome towards novel bacterial diversity and tailored functional studies.</title>
        <authorList>
            <person name="Wylensek D."/>
            <person name="Hitch T.C.A."/>
            <person name="Clavel T."/>
        </authorList>
    </citation>
    <scope>NUCLEOTIDE SEQUENCE</scope>
    <source>
        <strain evidence="7">RF-744-FAT-WT-3</strain>
    </source>
</reference>
<feature type="transmembrane region" description="Helical" evidence="5">
    <location>
        <begin position="49"/>
        <end position="68"/>
    </location>
</feature>
<evidence type="ECO:0000256" key="1">
    <source>
        <dbReference type="ARBA" id="ARBA00001946"/>
    </source>
</evidence>
<keyword evidence="5" id="KW-0472">Membrane</keyword>
<keyword evidence="5" id="KW-0812">Transmembrane</keyword>
<dbReference type="GO" id="GO:0004518">
    <property type="term" value="F:nuclease activity"/>
    <property type="evidence" value="ECO:0007669"/>
    <property type="project" value="UniProtKB-KW"/>
</dbReference>
<organism evidence="7">
    <name type="scientific">Baileyella intestinalis</name>
    <dbReference type="NCBI Taxonomy" id="2606709"/>
    <lineage>
        <taxon>Bacteria</taxon>
        <taxon>Bacillati</taxon>
        <taxon>Bacillota</taxon>
        <taxon>Clostridia</taxon>
        <taxon>Peptostreptococcales</taxon>
        <taxon>Anaerovoracaceae</taxon>
        <taxon>Baileyella</taxon>
    </lineage>
</organism>
<gene>
    <name evidence="7" type="ORF">FYJ66_03200</name>
</gene>
<dbReference type="InterPro" id="IPR002716">
    <property type="entry name" value="PIN_dom"/>
</dbReference>
<dbReference type="GO" id="GO:0016787">
    <property type="term" value="F:hydrolase activity"/>
    <property type="evidence" value="ECO:0007669"/>
    <property type="project" value="UniProtKB-KW"/>
</dbReference>
<dbReference type="EMBL" id="VUNB01000002">
    <property type="protein sequence ID" value="MST68598.1"/>
    <property type="molecule type" value="Genomic_DNA"/>
</dbReference>
<dbReference type="SMART" id="SM00670">
    <property type="entry name" value="PINc"/>
    <property type="match status" value="1"/>
</dbReference>
<dbReference type="AlphaFoldDB" id="A0A6A8M7W6"/>
<dbReference type="InterPro" id="IPR002792">
    <property type="entry name" value="TRAM_dom"/>
</dbReference>
<dbReference type="Pfam" id="PF01850">
    <property type="entry name" value="PIN"/>
    <property type="match status" value="1"/>
</dbReference>
<feature type="transmembrane region" description="Helical" evidence="5">
    <location>
        <begin position="117"/>
        <end position="142"/>
    </location>
</feature>
<proteinExistence type="predicted"/>
<dbReference type="PANTHER" id="PTHR11603:SF147">
    <property type="entry name" value="MEMBRANE PROTEIN"/>
    <property type="match status" value="1"/>
</dbReference>
<feature type="domain" description="TRAM" evidence="6">
    <location>
        <begin position="298"/>
        <end position="359"/>
    </location>
</feature>
<dbReference type="PANTHER" id="PTHR11603">
    <property type="entry name" value="AAA FAMILY ATPASE"/>
    <property type="match status" value="1"/>
</dbReference>
<keyword evidence="3" id="KW-0378">Hydrolase</keyword>
<protein>
    <submittedName>
        <fullName evidence="7">TRAM domain-containing protein</fullName>
    </submittedName>
</protein>
<evidence type="ECO:0000256" key="2">
    <source>
        <dbReference type="ARBA" id="ARBA00022722"/>
    </source>
</evidence>
<dbReference type="RefSeq" id="WP_154572065.1">
    <property type="nucleotide sequence ID" value="NZ_JAXDSY010000028.1"/>
</dbReference>
<sequence>MLKKIYSALMLVLGGIFGGVFYYIMKIVIDPDYEAGQKVLRDNGDYSMFILSVFVFAFTFYFLAPVVSKKGAKVTLNIGRDLEGVSSRSVLAGTVGIITGLILALLISMTYRSVLSSGWYAIVTMVLYILCGFLGFAVGIGLSKDKSPGSVLEGIVSSRMSRKADSVPKIVDTSVIIDGRIADIMDTGFLEGPVAVPDFVLVELRHIADSSDSLKRAKGRRGLDVLDRIQKDFGVEIYNTSKITVLDEIPEVDVKLIKLTQNLGGRLLTTDYNLNKVAGINGIKVMNINDLANAIKQAVIPGESLEVEIVKQGKEPAQGIAYLDDGTMVVVEDGRKQIGSKVKITVTSVIQTSAGKMIFGRVSMRQTAS</sequence>
<dbReference type="InterPro" id="IPR029060">
    <property type="entry name" value="PIN-like_dom_sf"/>
</dbReference>
<dbReference type="Gene3D" id="2.40.50.140">
    <property type="entry name" value="Nucleic acid-binding proteins"/>
    <property type="match status" value="1"/>
</dbReference>
<dbReference type="InterPro" id="IPR052041">
    <property type="entry name" value="Nucleic_acid_metab_PIN/TRAM"/>
</dbReference>
<keyword evidence="2" id="KW-0540">Nuclease</keyword>
<dbReference type="CDD" id="cd09877">
    <property type="entry name" value="PIN_YacL-like"/>
    <property type="match status" value="1"/>
</dbReference>
<name>A0A6A8M7W6_9FIRM</name>
<comment type="cofactor">
    <cofactor evidence="1">
        <name>Mg(2+)</name>
        <dbReference type="ChEBI" id="CHEBI:18420"/>
    </cofactor>
</comment>
<dbReference type="InterPro" id="IPR012340">
    <property type="entry name" value="NA-bd_OB-fold"/>
</dbReference>
<feature type="transmembrane region" description="Helical" evidence="5">
    <location>
        <begin position="7"/>
        <end position="29"/>
    </location>
</feature>
<evidence type="ECO:0000313" key="7">
    <source>
        <dbReference type="EMBL" id="MST68598.1"/>
    </source>
</evidence>
<dbReference type="Pfam" id="PF01938">
    <property type="entry name" value="TRAM"/>
    <property type="match status" value="1"/>
</dbReference>
<evidence type="ECO:0000259" key="6">
    <source>
        <dbReference type="PROSITE" id="PS50926"/>
    </source>
</evidence>
<feature type="transmembrane region" description="Helical" evidence="5">
    <location>
        <begin position="89"/>
        <end position="111"/>
    </location>
</feature>
<evidence type="ECO:0000256" key="4">
    <source>
        <dbReference type="ARBA" id="ARBA00022842"/>
    </source>
</evidence>
<comment type="caution">
    <text evidence="7">The sequence shown here is derived from an EMBL/GenBank/DDBJ whole genome shotgun (WGS) entry which is preliminary data.</text>
</comment>
<dbReference type="Gene3D" id="3.40.50.1010">
    <property type="entry name" value="5'-nuclease"/>
    <property type="match status" value="1"/>
</dbReference>
<accession>A0A6A8M7W6</accession>
<keyword evidence="4" id="KW-0460">Magnesium</keyword>
<dbReference type="PROSITE" id="PS50926">
    <property type="entry name" value="TRAM"/>
    <property type="match status" value="1"/>
</dbReference>
<evidence type="ECO:0000256" key="3">
    <source>
        <dbReference type="ARBA" id="ARBA00022801"/>
    </source>
</evidence>
<dbReference type="SUPFAM" id="SSF88723">
    <property type="entry name" value="PIN domain-like"/>
    <property type="match status" value="1"/>
</dbReference>
<evidence type="ECO:0000256" key="5">
    <source>
        <dbReference type="SAM" id="Phobius"/>
    </source>
</evidence>
<keyword evidence="5" id="KW-1133">Transmembrane helix</keyword>